<dbReference type="Pfam" id="PF00246">
    <property type="entry name" value="Peptidase_M14"/>
    <property type="match status" value="1"/>
</dbReference>
<comment type="similarity">
    <text evidence="2">Belongs to the peptidase M14 family.</text>
</comment>
<gene>
    <name evidence="9" type="ORF">NOG11_04175</name>
</gene>
<feature type="domain" description="Peptidase M14" evidence="8">
    <location>
        <begin position="52"/>
        <end position="228"/>
    </location>
</feature>
<dbReference type="Gene3D" id="3.40.630.10">
    <property type="entry name" value="Zn peptidases"/>
    <property type="match status" value="1"/>
</dbReference>
<dbReference type="PANTHER" id="PTHR11705:SF143">
    <property type="entry name" value="SLL0236 PROTEIN"/>
    <property type="match status" value="1"/>
</dbReference>
<keyword evidence="6" id="KW-0482">Metalloprotease</keyword>
<name>A0A9X2RI48_9PROT</name>
<evidence type="ECO:0000313" key="10">
    <source>
        <dbReference type="Proteomes" id="UP001142610"/>
    </source>
</evidence>
<keyword evidence="3" id="KW-0645">Protease</keyword>
<evidence type="ECO:0000256" key="6">
    <source>
        <dbReference type="ARBA" id="ARBA00023049"/>
    </source>
</evidence>
<protein>
    <submittedName>
        <fullName evidence="9">M14 family metallopeptidase</fullName>
    </submittedName>
</protein>
<dbReference type="CDD" id="cd03143">
    <property type="entry name" value="A4_beta-galactosidase_middle_domain"/>
    <property type="match status" value="1"/>
</dbReference>
<evidence type="ECO:0000256" key="5">
    <source>
        <dbReference type="ARBA" id="ARBA00022833"/>
    </source>
</evidence>
<dbReference type="GO" id="GO:0005615">
    <property type="term" value="C:extracellular space"/>
    <property type="evidence" value="ECO:0007669"/>
    <property type="project" value="TreeGrafter"/>
</dbReference>
<evidence type="ECO:0000259" key="8">
    <source>
        <dbReference type="Pfam" id="PF00246"/>
    </source>
</evidence>
<keyword evidence="4" id="KW-0378">Hydrolase</keyword>
<dbReference type="PANTHER" id="PTHR11705">
    <property type="entry name" value="PROTEASE FAMILY M14 CARBOXYPEPTIDASE A,B"/>
    <property type="match status" value="1"/>
</dbReference>
<feature type="region of interest" description="Disordered" evidence="7">
    <location>
        <begin position="718"/>
        <end position="738"/>
    </location>
</feature>
<sequence>MRIFCSALLMLGTAAAQLPGVEVEYSEDVPTLAEVAGHEPGLEITKPEDALDYMRRLRRASPDRMRLYRYAESWEGRPLVYGMISSEENIARLDEIKEGMARLASGTLSDDKRDELIADLPAITWLSYGVHGNEISSTDAGLQVAYHLLAAEGDADVERILAETVVIIDPVQNPDGRARFTHHFEQARGLAVQGDRYSAERDEEWPGGRFNHYLFDMNRDWFTLSQPETRGKVQAVAEWNPVVFVDAHEMGSDSSYYFPPAARPYNPQLSERSREGQAIIGRMIADVFDEEGTDYFTREVFDNLYPGYGDMWPGLRGAVAMTFEQSSARGLKHDRADGSELTYQDGVKNHFLATLTTARAVAENKERFLSAMAEDRATAIEMNEGAEDRYAVIDRRIRPAQADRLAEKLQMQGIEVQMAEPGSNICGTNYEEGAIVVDKAQPDGRLVRTLLDPDTPMAEDFIAAQEDRRSRGLPHELYDVTAWSMPLMDGVTFTSCRRVDEDALEVFAMPEGDDQLLRAGYGYVLPWEGAGQARLLVAALAAGLDGRVTIEPFVQNERKFPRGSVVFPNGSNPDDMRSTLVSLRQEHGGELVPMETSWVEEGPNVGSGSFTALDMPKVAMAWGEGTSPLSVGSARYVMERRLGVPVTPIRVRSMGRADLSAYDVLVVPEIRGSFGQMLGSGGTRAVKAFAEDGGVLIGFGSALDVLTSEDAGLLPLRRENKVGEEPSGSSDSPAAGTELWSEEDYEKAIAGAPGRPDYVPGVLLSTDANEDSLLSAGYEEATVLFRGNTIYAPLRRDEGTNVFTYKGADDVLASGYLWDDVRTQIGRKPFLVSARAGDGMVIGFTQDPTTRAYLGGLDLMLANALLLAPSQVD</sequence>
<dbReference type="GO" id="GO:0004181">
    <property type="term" value="F:metallocarboxypeptidase activity"/>
    <property type="evidence" value="ECO:0007669"/>
    <property type="project" value="InterPro"/>
</dbReference>
<keyword evidence="5" id="KW-0862">Zinc</keyword>
<proteinExistence type="inferred from homology"/>
<organism evidence="9 10">
    <name type="scientific">Parvularcula maris</name>
    <dbReference type="NCBI Taxonomy" id="2965077"/>
    <lineage>
        <taxon>Bacteria</taxon>
        <taxon>Pseudomonadati</taxon>
        <taxon>Pseudomonadota</taxon>
        <taxon>Alphaproteobacteria</taxon>
        <taxon>Parvularculales</taxon>
        <taxon>Parvularculaceae</taxon>
        <taxon>Parvularcula</taxon>
    </lineage>
</organism>
<evidence type="ECO:0000256" key="1">
    <source>
        <dbReference type="ARBA" id="ARBA00001947"/>
    </source>
</evidence>
<dbReference type="Proteomes" id="UP001142610">
    <property type="component" value="Unassembled WGS sequence"/>
</dbReference>
<reference evidence="9" key="1">
    <citation type="submission" date="2022-07" db="EMBL/GenBank/DDBJ databases">
        <title>Parvularcula maris sp. nov., an algicidal bacterium isolated from seawater.</title>
        <authorList>
            <person name="Li F."/>
        </authorList>
    </citation>
    <scope>NUCLEOTIDE SEQUENCE</scope>
    <source>
        <strain evidence="9">BGMRC 0090</strain>
    </source>
</reference>
<keyword evidence="10" id="KW-1185">Reference proteome</keyword>
<dbReference type="InterPro" id="IPR029062">
    <property type="entry name" value="Class_I_gatase-like"/>
</dbReference>
<dbReference type="GO" id="GO:0008270">
    <property type="term" value="F:zinc ion binding"/>
    <property type="evidence" value="ECO:0007669"/>
    <property type="project" value="InterPro"/>
</dbReference>
<evidence type="ECO:0000256" key="4">
    <source>
        <dbReference type="ARBA" id="ARBA00022801"/>
    </source>
</evidence>
<accession>A0A9X2RI48</accession>
<evidence type="ECO:0000313" key="9">
    <source>
        <dbReference type="EMBL" id="MCQ8184576.1"/>
    </source>
</evidence>
<dbReference type="EMBL" id="JANIBC010000002">
    <property type="protein sequence ID" value="MCQ8184576.1"/>
    <property type="molecule type" value="Genomic_DNA"/>
</dbReference>
<dbReference type="SUPFAM" id="SSF52317">
    <property type="entry name" value="Class I glutamine amidotransferase-like"/>
    <property type="match status" value="1"/>
</dbReference>
<dbReference type="CDD" id="cd06238">
    <property type="entry name" value="M14-like"/>
    <property type="match status" value="1"/>
</dbReference>
<dbReference type="AlphaFoldDB" id="A0A9X2RI48"/>
<evidence type="ECO:0000256" key="3">
    <source>
        <dbReference type="ARBA" id="ARBA00022670"/>
    </source>
</evidence>
<comment type="cofactor">
    <cofactor evidence="1">
        <name>Zn(2+)</name>
        <dbReference type="ChEBI" id="CHEBI:29105"/>
    </cofactor>
</comment>
<dbReference type="SUPFAM" id="SSF53187">
    <property type="entry name" value="Zn-dependent exopeptidases"/>
    <property type="match status" value="1"/>
</dbReference>
<dbReference type="GO" id="GO:0006508">
    <property type="term" value="P:proteolysis"/>
    <property type="evidence" value="ECO:0007669"/>
    <property type="project" value="UniProtKB-KW"/>
</dbReference>
<dbReference type="InterPro" id="IPR000834">
    <property type="entry name" value="Peptidase_M14"/>
</dbReference>
<comment type="caution">
    <text evidence="9">The sequence shown here is derived from an EMBL/GenBank/DDBJ whole genome shotgun (WGS) entry which is preliminary data.</text>
</comment>
<evidence type="ECO:0000256" key="7">
    <source>
        <dbReference type="SAM" id="MobiDB-lite"/>
    </source>
</evidence>
<evidence type="ECO:0000256" key="2">
    <source>
        <dbReference type="ARBA" id="ARBA00005988"/>
    </source>
</evidence>
<dbReference type="RefSeq" id="WP_256618424.1">
    <property type="nucleotide sequence ID" value="NZ_JANIBC010000002.1"/>
</dbReference>